<feature type="domain" description="Hemicentin-1-like von Willebrand factor A" evidence="6">
    <location>
        <begin position="46"/>
        <end position="170"/>
    </location>
</feature>
<dbReference type="AlphaFoldDB" id="A0A9J6FCE3"/>
<keyword evidence="2" id="KW-0964">Secreted</keyword>
<feature type="compositionally biased region" description="Polar residues" evidence="4">
    <location>
        <begin position="196"/>
        <end position="210"/>
    </location>
</feature>
<accession>A0A9J6FCE3</accession>
<keyword evidence="8" id="KW-1185">Reference proteome</keyword>
<dbReference type="InterPro" id="IPR056861">
    <property type="entry name" value="HMCN1-like_VWA"/>
</dbReference>
<reference evidence="7 8" key="1">
    <citation type="journal article" date="2020" name="Cell">
        <title>Large-Scale Comparative Analyses of Tick Genomes Elucidate Their Genetic Diversity and Vector Capacities.</title>
        <authorList>
            <consortium name="Tick Genome and Microbiome Consortium (TIGMIC)"/>
            <person name="Jia N."/>
            <person name="Wang J."/>
            <person name="Shi W."/>
            <person name="Du L."/>
            <person name="Sun Y."/>
            <person name="Zhan W."/>
            <person name="Jiang J.F."/>
            <person name="Wang Q."/>
            <person name="Zhang B."/>
            <person name="Ji P."/>
            <person name="Bell-Sakyi L."/>
            <person name="Cui X.M."/>
            <person name="Yuan T.T."/>
            <person name="Jiang B.G."/>
            <person name="Yang W.F."/>
            <person name="Lam T.T."/>
            <person name="Chang Q.C."/>
            <person name="Ding S.J."/>
            <person name="Wang X.J."/>
            <person name="Zhu J.G."/>
            <person name="Ruan X.D."/>
            <person name="Zhao L."/>
            <person name="Wei J.T."/>
            <person name="Ye R.Z."/>
            <person name="Que T.C."/>
            <person name="Du C.H."/>
            <person name="Zhou Y.H."/>
            <person name="Cheng J.X."/>
            <person name="Dai P.F."/>
            <person name="Guo W.B."/>
            <person name="Han X.H."/>
            <person name="Huang E.J."/>
            <person name="Li L.F."/>
            <person name="Wei W."/>
            <person name="Gao Y.C."/>
            <person name="Liu J.Z."/>
            <person name="Shao H.Z."/>
            <person name="Wang X."/>
            <person name="Wang C.C."/>
            <person name="Yang T.C."/>
            <person name="Huo Q.B."/>
            <person name="Li W."/>
            <person name="Chen H.Y."/>
            <person name="Chen S.E."/>
            <person name="Zhou L.G."/>
            <person name="Ni X.B."/>
            <person name="Tian J.H."/>
            <person name="Sheng Y."/>
            <person name="Liu T."/>
            <person name="Pan Y.S."/>
            <person name="Xia L.Y."/>
            <person name="Li J."/>
            <person name="Zhao F."/>
            <person name="Cao W.C."/>
        </authorList>
    </citation>
    <scope>NUCLEOTIDE SEQUENCE [LARGE SCALE GENOMIC DNA]</scope>
    <source>
        <tissue evidence="7">Larvae</tissue>
    </source>
</reference>
<dbReference type="Gene3D" id="3.40.50.410">
    <property type="entry name" value="von Willebrand factor, type A domain"/>
    <property type="match status" value="1"/>
</dbReference>
<dbReference type="GO" id="GO:0032991">
    <property type="term" value="C:protein-containing complex"/>
    <property type="evidence" value="ECO:0007669"/>
    <property type="project" value="UniProtKB-ARBA"/>
</dbReference>
<evidence type="ECO:0000313" key="8">
    <source>
        <dbReference type="Proteomes" id="UP000821853"/>
    </source>
</evidence>
<name>A0A9J6FCE3_HAELO</name>
<feature type="chain" id="PRO_5039897648" description="Hemicentin-1-like von Willebrand factor A domain-containing protein" evidence="5">
    <location>
        <begin position="25"/>
        <end position="224"/>
    </location>
</feature>
<dbReference type="VEuPathDB" id="VectorBase:HLOH_049787"/>
<evidence type="ECO:0000313" key="7">
    <source>
        <dbReference type="EMBL" id="KAH9359772.1"/>
    </source>
</evidence>
<gene>
    <name evidence="7" type="ORF">HPB48_022378</name>
</gene>
<evidence type="ECO:0000256" key="1">
    <source>
        <dbReference type="ARBA" id="ARBA00004613"/>
    </source>
</evidence>
<dbReference type="PANTHER" id="PTHR14905:SF21">
    <property type="entry name" value="VWFA DOMAIN-CONTAINING PROTEIN"/>
    <property type="match status" value="1"/>
</dbReference>
<comment type="caution">
    <text evidence="7">The sequence shown here is derived from an EMBL/GenBank/DDBJ whole genome shotgun (WGS) entry which is preliminary data.</text>
</comment>
<comment type="subcellular location">
    <subcellularLocation>
        <location evidence="1">Secreted</location>
    </subcellularLocation>
</comment>
<dbReference type="InterPro" id="IPR052577">
    <property type="entry name" value="VWA7"/>
</dbReference>
<evidence type="ECO:0000256" key="2">
    <source>
        <dbReference type="ARBA" id="ARBA00022525"/>
    </source>
</evidence>
<evidence type="ECO:0000256" key="4">
    <source>
        <dbReference type="SAM" id="MobiDB-lite"/>
    </source>
</evidence>
<organism evidence="7 8">
    <name type="scientific">Haemaphysalis longicornis</name>
    <name type="common">Bush tick</name>
    <dbReference type="NCBI Taxonomy" id="44386"/>
    <lineage>
        <taxon>Eukaryota</taxon>
        <taxon>Metazoa</taxon>
        <taxon>Ecdysozoa</taxon>
        <taxon>Arthropoda</taxon>
        <taxon>Chelicerata</taxon>
        <taxon>Arachnida</taxon>
        <taxon>Acari</taxon>
        <taxon>Parasitiformes</taxon>
        <taxon>Ixodida</taxon>
        <taxon>Ixodoidea</taxon>
        <taxon>Ixodidae</taxon>
        <taxon>Haemaphysalinae</taxon>
        <taxon>Haemaphysalis</taxon>
    </lineage>
</organism>
<evidence type="ECO:0000256" key="5">
    <source>
        <dbReference type="SAM" id="SignalP"/>
    </source>
</evidence>
<evidence type="ECO:0000259" key="6">
    <source>
        <dbReference type="Pfam" id="PF25106"/>
    </source>
</evidence>
<dbReference type="SUPFAM" id="SSF53300">
    <property type="entry name" value="vWA-like"/>
    <property type="match status" value="1"/>
</dbReference>
<sequence>MARSGPSPLSCIAFTLCLIYPLRAAAPTDWKRSGTSEDRVPEGAVSLAFVLGVTGSLQRHAAQVADGLQTILKASQRHEPLFYNYILVPFHDPAVGPSLVTRDAEQFADRLRALTLRGGGDCPEMVLTALKEALRLSLPASHIYVFTEALAKDHHLLDAVLAAVQRKEVQPGRQPDAAGASSRSTTPVSQPHLAMAQTSSPDGVDRSSTVPRGESADEDDRMDQ</sequence>
<dbReference type="InterPro" id="IPR036465">
    <property type="entry name" value="vWFA_dom_sf"/>
</dbReference>
<dbReference type="Pfam" id="PF25106">
    <property type="entry name" value="VWA_4"/>
    <property type="match status" value="1"/>
</dbReference>
<proteinExistence type="predicted"/>
<dbReference type="PANTHER" id="PTHR14905">
    <property type="entry name" value="NG37"/>
    <property type="match status" value="1"/>
</dbReference>
<protein>
    <recommendedName>
        <fullName evidence="6">Hemicentin-1-like von Willebrand factor A domain-containing protein</fullName>
    </recommendedName>
</protein>
<evidence type="ECO:0000256" key="3">
    <source>
        <dbReference type="ARBA" id="ARBA00022729"/>
    </source>
</evidence>
<dbReference type="OrthoDB" id="5985519at2759"/>
<feature type="signal peptide" evidence="5">
    <location>
        <begin position="1"/>
        <end position="24"/>
    </location>
</feature>
<dbReference type="EMBL" id="JABSTR010000001">
    <property type="protein sequence ID" value="KAH9359772.1"/>
    <property type="molecule type" value="Genomic_DNA"/>
</dbReference>
<dbReference type="Proteomes" id="UP000821853">
    <property type="component" value="Chromosome 1"/>
</dbReference>
<feature type="region of interest" description="Disordered" evidence="4">
    <location>
        <begin position="168"/>
        <end position="224"/>
    </location>
</feature>
<keyword evidence="3 5" id="KW-0732">Signal</keyword>